<dbReference type="Proteomes" id="UP001153737">
    <property type="component" value="Chromosome 14"/>
</dbReference>
<dbReference type="GO" id="GO:0016020">
    <property type="term" value="C:membrane"/>
    <property type="evidence" value="ECO:0007669"/>
    <property type="project" value="UniProtKB-SubCell"/>
</dbReference>
<evidence type="ECO:0000313" key="10">
    <source>
        <dbReference type="EMBL" id="CAH1153672.1"/>
    </source>
</evidence>
<feature type="transmembrane region" description="Helical" evidence="8">
    <location>
        <begin position="365"/>
        <end position="382"/>
    </location>
</feature>
<dbReference type="AlphaFoldDB" id="A0A9P0GS73"/>
<dbReference type="Pfam" id="PF12349">
    <property type="entry name" value="Sterol-sensing"/>
    <property type="match status" value="1"/>
</dbReference>
<keyword evidence="5" id="KW-0325">Glycoprotein</keyword>
<feature type="transmembrane region" description="Helical" evidence="8">
    <location>
        <begin position="388"/>
        <end position="409"/>
    </location>
</feature>
<keyword evidence="11" id="KW-1185">Reference proteome</keyword>
<dbReference type="PROSITE" id="PS50156">
    <property type="entry name" value="SSD"/>
    <property type="match status" value="1"/>
</dbReference>
<evidence type="ECO:0000256" key="5">
    <source>
        <dbReference type="ARBA" id="ARBA00023180"/>
    </source>
</evidence>
<evidence type="ECO:0000256" key="8">
    <source>
        <dbReference type="SAM" id="Phobius"/>
    </source>
</evidence>
<feature type="transmembrane region" description="Helical" evidence="8">
    <location>
        <begin position="852"/>
        <end position="870"/>
    </location>
</feature>
<evidence type="ECO:0000256" key="7">
    <source>
        <dbReference type="SAM" id="MobiDB-lite"/>
    </source>
</evidence>
<dbReference type="GO" id="GO:0022857">
    <property type="term" value="F:transmembrane transporter activity"/>
    <property type="evidence" value="ECO:0007669"/>
    <property type="project" value="TreeGrafter"/>
</dbReference>
<evidence type="ECO:0000256" key="4">
    <source>
        <dbReference type="ARBA" id="ARBA00023136"/>
    </source>
</evidence>
<reference evidence="10" key="2">
    <citation type="submission" date="2022-10" db="EMBL/GenBank/DDBJ databases">
        <authorList>
            <consortium name="ENA_rothamsted_submissions"/>
            <consortium name="culmorum"/>
            <person name="King R."/>
        </authorList>
    </citation>
    <scope>NUCLEOTIDE SEQUENCE</scope>
</reference>
<proteinExistence type="inferred from homology"/>
<feature type="transmembrane region" description="Helical" evidence="8">
    <location>
        <begin position="977"/>
        <end position="1003"/>
    </location>
</feature>
<feature type="transmembrane region" description="Helical" evidence="8">
    <location>
        <begin position="495"/>
        <end position="519"/>
    </location>
</feature>
<protein>
    <recommendedName>
        <fullName evidence="9">SSD domain-containing protein</fullName>
    </recommendedName>
</protein>
<gene>
    <name evidence="10" type="ORF">PHAECO_LOCUS4372</name>
</gene>
<evidence type="ECO:0000256" key="3">
    <source>
        <dbReference type="ARBA" id="ARBA00022989"/>
    </source>
</evidence>
<feature type="transmembrane region" description="Helical" evidence="8">
    <location>
        <begin position="952"/>
        <end position="971"/>
    </location>
</feature>
<dbReference type="SUPFAM" id="SSF82866">
    <property type="entry name" value="Multidrug efflux transporter AcrB transmembrane domain"/>
    <property type="match status" value="2"/>
</dbReference>
<feature type="transmembrane region" description="Helical" evidence="8">
    <location>
        <begin position="15"/>
        <end position="35"/>
    </location>
</feature>
<dbReference type="InterPro" id="IPR052081">
    <property type="entry name" value="Dispatched_Hh_regulator"/>
</dbReference>
<dbReference type="EMBL" id="OU896720">
    <property type="protein sequence ID" value="CAH1153672.1"/>
    <property type="molecule type" value="Genomic_DNA"/>
</dbReference>
<evidence type="ECO:0000259" key="9">
    <source>
        <dbReference type="PROSITE" id="PS50156"/>
    </source>
</evidence>
<feature type="region of interest" description="Disordered" evidence="7">
    <location>
        <begin position="1048"/>
        <end position="1075"/>
    </location>
</feature>
<feature type="compositionally biased region" description="Basic residues" evidence="7">
    <location>
        <begin position="97"/>
        <end position="113"/>
    </location>
</feature>
<evidence type="ECO:0000256" key="2">
    <source>
        <dbReference type="ARBA" id="ARBA00022692"/>
    </source>
</evidence>
<evidence type="ECO:0000256" key="6">
    <source>
        <dbReference type="ARBA" id="ARBA00038046"/>
    </source>
</evidence>
<comment type="similarity">
    <text evidence="6">Belongs to the dispatched family.</text>
</comment>
<evidence type="ECO:0000256" key="1">
    <source>
        <dbReference type="ARBA" id="ARBA00004141"/>
    </source>
</evidence>
<dbReference type="InterPro" id="IPR053958">
    <property type="entry name" value="HMGCR/SNAP/NPC1-like_SSD"/>
</dbReference>
<organism evidence="10 11">
    <name type="scientific">Phaedon cochleariae</name>
    <name type="common">Mustard beetle</name>
    <dbReference type="NCBI Taxonomy" id="80249"/>
    <lineage>
        <taxon>Eukaryota</taxon>
        <taxon>Metazoa</taxon>
        <taxon>Ecdysozoa</taxon>
        <taxon>Arthropoda</taxon>
        <taxon>Hexapoda</taxon>
        <taxon>Insecta</taxon>
        <taxon>Pterygota</taxon>
        <taxon>Neoptera</taxon>
        <taxon>Endopterygota</taxon>
        <taxon>Coleoptera</taxon>
        <taxon>Polyphaga</taxon>
        <taxon>Cucujiformia</taxon>
        <taxon>Chrysomeloidea</taxon>
        <taxon>Chrysomelidae</taxon>
        <taxon>Chrysomelinae</taxon>
        <taxon>Chrysomelini</taxon>
        <taxon>Phaedon</taxon>
    </lineage>
</organism>
<keyword evidence="3 8" id="KW-1133">Transmembrane helix</keyword>
<feature type="domain" description="SSD" evidence="9">
    <location>
        <begin position="416"/>
        <end position="518"/>
    </location>
</feature>
<feature type="transmembrane region" description="Helical" evidence="8">
    <location>
        <begin position="580"/>
        <end position="600"/>
    </location>
</feature>
<dbReference type="Gene3D" id="1.20.1640.10">
    <property type="entry name" value="Multidrug efflux transporter AcrB transmembrane domain"/>
    <property type="match status" value="2"/>
</dbReference>
<comment type="subcellular location">
    <subcellularLocation>
        <location evidence="1">Membrane</location>
        <topology evidence="1">Multi-pass membrane protein</topology>
    </subcellularLocation>
</comment>
<sequence length="1096" mass="124803">MNFSWFTNVLVHHPFIILAAVAVFSGTCIVIPFTLKSITFPSFQDPQLGFSTRGTIISNRLTTWSNLVKSMRPSGELTTNPKEYSYHPNKNNSQHQPSRKPKAKKLKKPKKPKAQPVYGSVTLNEDKNTSDVTVEHDRWKALQSLTPTLNKHSDDADENFFCDSPEPQYGHLVVTTHNKRDLFNLNNMLAMCRLEHELINIKYYNDLCIQNPYFNRKCCKPWSLPNYIALFNKRTSCLAITEDDVQRTRKILVKCAQYFHAFQLNSECLKGTPYCEAPIECLRHDAVFNILYYLTSTNFLPPNNTDTATELKEVMIFLPLACSTAIIPYYHELIELNLEYDGMKVVAIDFGIKSALFDEYLIRDTYLMGSGALFVFVCIWVYTESLFLTIMTIIVIVFSLAISYFMYILVFEIKFFPFMNLLATIVAIGIGSDDAFIFCKIWQMQKQDQGCSLLKTMTDTFHHAFMSMFVTALTTAVAFLGSYISSVTAVSCFSIFAGIAVIANYFLMMTWFPACIVIWERSCFSSDTLFRSCLMMCYQRWCCIKPQLNLSAVWCHCSVFNTFWKAKEQWLLDIVVRLKYVWFLLLTAIAFLSGYIVFVYPKLQLPNTSEFQLFATSHPFEQYDFKYKSHFWFNHPEKMQQNNYKLPLRFVWGVLPIDNGDHLDPSNLGTLTLDPSFDIADPKSQEWLLNFCRKVRQQPFYHSMIGPLLPNCFVETFMQSMDRKCYDAFMNKDRSPCCETSRFPYNRSVFNECIIDEIADIYDTPSEWLSPGMAGPKFSKDHNPTIKAVIIEYDSNYSYSMSYDQMDEFFTKVERFMTEELKTAPDSLKNGWFISELEFYDLQRELSVSTEIAVAISMGLALAVLFFATLNVLTSLYAIITITSSIFVTMAVLVMLGWKLNILESTAVSTAIGLTVDFSLHYSVNYRLCPEAVAVNREAATRHALSYMAGPAFMAAVTTGAAGAFMLPSLILPYIQLGIFLVLVMGISWIYATFLLGSLLAIAGPSKNCGQFQYASLVCCSKPKRMPDRPPRPLAAAPDGHELESLTFSKRERNSPKSLRRSLSSGGGRFTPSKYVFTDQSPSATSAITIIMADDN</sequence>
<dbReference type="InterPro" id="IPR000731">
    <property type="entry name" value="SSD"/>
</dbReference>
<name>A0A9P0GS73_PHACE</name>
<keyword evidence="2 8" id="KW-0812">Transmembrane</keyword>
<feature type="transmembrane region" description="Helical" evidence="8">
    <location>
        <begin position="876"/>
        <end position="898"/>
    </location>
</feature>
<evidence type="ECO:0000313" key="11">
    <source>
        <dbReference type="Proteomes" id="UP001153737"/>
    </source>
</evidence>
<dbReference type="PANTHER" id="PTHR45951">
    <property type="entry name" value="PROTEIN DISPATCHED-RELATED"/>
    <property type="match status" value="1"/>
</dbReference>
<feature type="compositionally biased region" description="Polar residues" evidence="7">
    <location>
        <begin position="76"/>
        <end position="96"/>
    </location>
</feature>
<accession>A0A9P0GS73</accession>
<reference evidence="10" key="1">
    <citation type="submission" date="2022-01" db="EMBL/GenBank/DDBJ databases">
        <authorList>
            <person name="King R."/>
        </authorList>
    </citation>
    <scope>NUCLEOTIDE SEQUENCE</scope>
</reference>
<keyword evidence="4 8" id="KW-0472">Membrane</keyword>
<dbReference type="GO" id="GO:0007224">
    <property type="term" value="P:smoothened signaling pathway"/>
    <property type="evidence" value="ECO:0007669"/>
    <property type="project" value="TreeGrafter"/>
</dbReference>
<feature type="region of interest" description="Disordered" evidence="7">
    <location>
        <begin position="72"/>
        <end position="122"/>
    </location>
</feature>
<dbReference type="PANTHER" id="PTHR45951:SF3">
    <property type="entry name" value="PROTEIN DISPATCHED"/>
    <property type="match status" value="1"/>
</dbReference>
<feature type="transmembrane region" description="Helical" evidence="8">
    <location>
        <begin position="421"/>
        <end position="443"/>
    </location>
</feature>
<feature type="transmembrane region" description="Helical" evidence="8">
    <location>
        <begin position="463"/>
        <end position="483"/>
    </location>
</feature>